<dbReference type="AlphaFoldDB" id="A0AA39CAE0"/>
<keyword evidence="2 3" id="KW-0040">ANK repeat</keyword>
<keyword evidence="5" id="KW-1185">Reference proteome</keyword>
<organism evidence="4 5">
    <name type="scientific">Microctonus aethiopoides</name>
    <dbReference type="NCBI Taxonomy" id="144406"/>
    <lineage>
        <taxon>Eukaryota</taxon>
        <taxon>Metazoa</taxon>
        <taxon>Ecdysozoa</taxon>
        <taxon>Arthropoda</taxon>
        <taxon>Hexapoda</taxon>
        <taxon>Insecta</taxon>
        <taxon>Pterygota</taxon>
        <taxon>Neoptera</taxon>
        <taxon>Endopterygota</taxon>
        <taxon>Hymenoptera</taxon>
        <taxon>Apocrita</taxon>
        <taxon>Ichneumonoidea</taxon>
        <taxon>Braconidae</taxon>
        <taxon>Euphorinae</taxon>
        <taxon>Microctonus</taxon>
    </lineage>
</organism>
<dbReference type="PROSITE" id="PS50297">
    <property type="entry name" value="ANK_REP_REGION"/>
    <property type="match status" value="2"/>
</dbReference>
<evidence type="ECO:0000256" key="3">
    <source>
        <dbReference type="PROSITE-ProRule" id="PRU00023"/>
    </source>
</evidence>
<dbReference type="SUPFAM" id="SSF48403">
    <property type="entry name" value="Ankyrin repeat"/>
    <property type="match status" value="1"/>
</dbReference>
<gene>
    <name evidence="4" type="ORF">PV328_007935</name>
</gene>
<sequence length="354" mass="41175">MFDDNIPPLERAVRDEDLEKVRALLTQGANANSRVKWNDDTLLHYTSNVKILKELLLHGAYVDATNKYRETPLDTAVKECKLEIVKELLVHGADVNTTNRKGNTPLNIAVKSSKRNLEIMKVLLKNGADINIRNREGRFYEDYSTPLDNAVHYGLANLLIKYYLLKNFEKKNQKFINLDPYRATSNYNSLLNYFNECVCEIVQMKTHEVKNNLTLYELITMKNPEEICYNHLSMRLTKNNYSELSEKYPIYNEIIMDQMKPFARRIDLLNKLSGLQIYVSINMLNHNDKEEKVILDPDSLYYIANYLSNDELENLIIAFDHSDLQSKNNTAEQDTQFGEASTDCDHMNKRLKLE</sequence>
<dbReference type="InterPro" id="IPR002110">
    <property type="entry name" value="Ankyrin_rpt"/>
</dbReference>
<comment type="caution">
    <text evidence="4">The sequence shown here is derived from an EMBL/GenBank/DDBJ whole genome shotgun (WGS) entry which is preliminary data.</text>
</comment>
<keyword evidence="1" id="KW-0677">Repeat</keyword>
<dbReference type="EMBL" id="JAQQBS010001423">
    <property type="protein sequence ID" value="KAK0160534.1"/>
    <property type="molecule type" value="Genomic_DNA"/>
</dbReference>
<accession>A0AA39CAE0</accession>
<evidence type="ECO:0000313" key="4">
    <source>
        <dbReference type="EMBL" id="KAK0160534.1"/>
    </source>
</evidence>
<dbReference type="PANTHER" id="PTHR24171">
    <property type="entry name" value="ANKYRIN REPEAT DOMAIN-CONTAINING PROTEIN 39-RELATED"/>
    <property type="match status" value="1"/>
</dbReference>
<feature type="repeat" description="ANK" evidence="3">
    <location>
        <begin position="4"/>
        <end position="36"/>
    </location>
</feature>
<evidence type="ECO:0000256" key="1">
    <source>
        <dbReference type="ARBA" id="ARBA00022737"/>
    </source>
</evidence>
<dbReference type="Gene3D" id="1.25.40.20">
    <property type="entry name" value="Ankyrin repeat-containing domain"/>
    <property type="match status" value="1"/>
</dbReference>
<feature type="repeat" description="ANK" evidence="3">
    <location>
        <begin position="68"/>
        <end position="100"/>
    </location>
</feature>
<reference evidence="4" key="1">
    <citation type="journal article" date="2023" name="bioRxiv">
        <title>Scaffold-level genome assemblies of two parasitoid biocontrol wasps reveal the parthenogenesis mechanism and an associated novel virus.</title>
        <authorList>
            <person name="Inwood S."/>
            <person name="Skelly J."/>
            <person name="Guhlin J."/>
            <person name="Harrop T."/>
            <person name="Goldson S."/>
            <person name="Dearden P."/>
        </authorList>
    </citation>
    <scope>NUCLEOTIDE SEQUENCE</scope>
    <source>
        <strain evidence="4">Irish</strain>
        <tissue evidence="4">Whole body</tissue>
    </source>
</reference>
<evidence type="ECO:0000313" key="5">
    <source>
        <dbReference type="Proteomes" id="UP001168990"/>
    </source>
</evidence>
<proteinExistence type="predicted"/>
<evidence type="ECO:0000256" key="2">
    <source>
        <dbReference type="ARBA" id="ARBA00023043"/>
    </source>
</evidence>
<feature type="repeat" description="ANK" evidence="3">
    <location>
        <begin position="101"/>
        <end position="135"/>
    </location>
</feature>
<dbReference type="SMART" id="SM00248">
    <property type="entry name" value="ANK"/>
    <property type="match status" value="4"/>
</dbReference>
<dbReference type="PROSITE" id="PS50088">
    <property type="entry name" value="ANK_REPEAT"/>
    <property type="match status" value="3"/>
</dbReference>
<dbReference type="InterPro" id="IPR036770">
    <property type="entry name" value="Ankyrin_rpt-contain_sf"/>
</dbReference>
<name>A0AA39CAE0_9HYME</name>
<evidence type="ECO:0008006" key="6">
    <source>
        <dbReference type="Google" id="ProtNLM"/>
    </source>
</evidence>
<dbReference type="PRINTS" id="PR01415">
    <property type="entry name" value="ANKYRIN"/>
</dbReference>
<reference evidence="4" key="2">
    <citation type="submission" date="2023-03" db="EMBL/GenBank/DDBJ databases">
        <authorList>
            <person name="Inwood S.N."/>
            <person name="Skelly J.G."/>
            <person name="Guhlin J."/>
            <person name="Harrop T.W.R."/>
            <person name="Goldson S.G."/>
            <person name="Dearden P.K."/>
        </authorList>
    </citation>
    <scope>NUCLEOTIDE SEQUENCE</scope>
    <source>
        <strain evidence="4">Irish</strain>
        <tissue evidence="4">Whole body</tissue>
    </source>
</reference>
<protein>
    <recommendedName>
        <fullName evidence="6">Ankyrin repeat protein</fullName>
    </recommendedName>
</protein>
<dbReference type="Proteomes" id="UP001168990">
    <property type="component" value="Unassembled WGS sequence"/>
</dbReference>
<dbReference type="Pfam" id="PF12796">
    <property type="entry name" value="Ank_2"/>
    <property type="match status" value="1"/>
</dbReference>